<comment type="caution">
    <text evidence="1">The sequence shown here is derived from an EMBL/GenBank/DDBJ whole genome shotgun (WGS) entry which is preliminary data.</text>
</comment>
<reference evidence="1 2" key="1">
    <citation type="journal article" date="2019" name="Sci. Rep.">
        <title>Orb-weaving spider Araneus ventricosus genome elucidates the spidroin gene catalogue.</title>
        <authorList>
            <person name="Kono N."/>
            <person name="Nakamura H."/>
            <person name="Ohtoshi R."/>
            <person name="Moran D.A.P."/>
            <person name="Shinohara A."/>
            <person name="Yoshida Y."/>
            <person name="Fujiwara M."/>
            <person name="Mori M."/>
            <person name="Tomita M."/>
            <person name="Arakawa K."/>
        </authorList>
    </citation>
    <scope>NUCLEOTIDE SEQUENCE [LARGE SCALE GENOMIC DNA]</scope>
</reference>
<evidence type="ECO:0000313" key="1">
    <source>
        <dbReference type="EMBL" id="GBM53420.1"/>
    </source>
</evidence>
<dbReference type="AlphaFoldDB" id="A0A4Y2GIH6"/>
<gene>
    <name evidence="1" type="ORF">AVEN_27328_1</name>
</gene>
<dbReference type="Proteomes" id="UP000499080">
    <property type="component" value="Unassembled WGS sequence"/>
</dbReference>
<sequence>MPLSLRPGMSFESTKLVCYCAYMLDTLLRLHSGRLCMMIDMSLWISRWYVAVPICARLCCCASVLEVLFVPLYVLPTLRVCARQCYLLPSALLYASGAVLCCGDWSNVHQVGWKKKKKEIHRRR</sequence>
<name>A0A4Y2GIH6_ARAVE</name>
<dbReference type="EMBL" id="BGPR01001418">
    <property type="protein sequence ID" value="GBM53420.1"/>
    <property type="molecule type" value="Genomic_DNA"/>
</dbReference>
<evidence type="ECO:0000313" key="2">
    <source>
        <dbReference type="Proteomes" id="UP000499080"/>
    </source>
</evidence>
<keyword evidence="2" id="KW-1185">Reference proteome</keyword>
<organism evidence="1 2">
    <name type="scientific">Araneus ventricosus</name>
    <name type="common">Orbweaver spider</name>
    <name type="synonym">Epeira ventricosa</name>
    <dbReference type="NCBI Taxonomy" id="182803"/>
    <lineage>
        <taxon>Eukaryota</taxon>
        <taxon>Metazoa</taxon>
        <taxon>Ecdysozoa</taxon>
        <taxon>Arthropoda</taxon>
        <taxon>Chelicerata</taxon>
        <taxon>Arachnida</taxon>
        <taxon>Araneae</taxon>
        <taxon>Araneomorphae</taxon>
        <taxon>Entelegynae</taxon>
        <taxon>Araneoidea</taxon>
        <taxon>Araneidae</taxon>
        <taxon>Araneus</taxon>
    </lineage>
</organism>
<accession>A0A4Y2GIH6</accession>
<proteinExistence type="predicted"/>
<protein>
    <submittedName>
        <fullName evidence="1">Uncharacterized protein</fullName>
    </submittedName>
</protein>